<gene>
    <name evidence="2" type="ORF">RFM52_30970</name>
</gene>
<name>A0ABU4YRI8_9HYPH</name>
<organism evidence="2 3">
    <name type="scientific">Mesorhizobium humile</name>
    <dbReference type="NCBI Taxonomy" id="3072313"/>
    <lineage>
        <taxon>Bacteria</taxon>
        <taxon>Pseudomonadati</taxon>
        <taxon>Pseudomonadota</taxon>
        <taxon>Alphaproteobacteria</taxon>
        <taxon>Hyphomicrobiales</taxon>
        <taxon>Phyllobacteriaceae</taxon>
        <taxon>Mesorhizobium</taxon>
    </lineage>
</organism>
<keyword evidence="3" id="KW-1185">Reference proteome</keyword>
<dbReference type="EMBL" id="JAVIIV010000035">
    <property type="protein sequence ID" value="MDX8489600.1"/>
    <property type="molecule type" value="Genomic_DNA"/>
</dbReference>
<evidence type="ECO:0000256" key="1">
    <source>
        <dbReference type="SAM" id="SignalP"/>
    </source>
</evidence>
<accession>A0ABU4YRI8</accession>
<feature type="signal peptide" evidence="1">
    <location>
        <begin position="1"/>
        <end position="25"/>
    </location>
</feature>
<dbReference type="RefSeq" id="WP_320298186.1">
    <property type="nucleotide sequence ID" value="NZ_JAVIIU010000015.1"/>
</dbReference>
<protein>
    <submittedName>
        <fullName evidence="2">Uncharacterized protein</fullName>
    </submittedName>
</protein>
<evidence type="ECO:0000313" key="3">
    <source>
        <dbReference type="Proteomes" id="UP001280156"/>
    </source>
</evidence>
<reference evidence="2 3" key="1">
    <citation type="submission" date="2023-08" db="EMBL/GenBank/DDBJ databases">
        <title>Implementing the SeqCode for naming new Mesorhizobium species isolated from Vachellia karroo root nodules.</title>
        <authorList>
            <person name="Van Lill M."/>
        </authorList>
    </citation>
    <scope>NUCLEOTIDE SEQUENCE [LARGE SCALE GENOMIC DNA]</scope>
    <source>
        <strain evidence="2 3">VK2B</strain>
    </source>
</reference>
<keyword evidence="1" id="KW-0732">Signal</keyword>
<feature type="chain" id="PRO_5047101760" evidence="1">
    <location>
        <begin position="26"/>
        <end position="127"/>
    </location>
</feature>
<proteinExistence type="predicted"/>
<dbReference type="Proteomes" id="UP001280156">
    <property type="component" value="Unassembled WGS sequence"/>
</dbReference>
<sequence>MRSFIPKLIAAASIFAAIPLSSAYAVHRHHRAAVDTTTTASVPMDPEARAATEQLLGVKQGIRNARELGKISEGRACELMQQADSIQRAGGRSAIAQINELDQRLQQATGQGTYMGDGSDGGYYPNG</sequence>
<comment type="caution">
    <text evidence="2">The sequence shown here is derived from an EMBL/GenBank/DDBJ whole genome shotgun (WGS) entry which is preliminary data.</text>
</comment>
<evidence type="ECO:0000313" key="2">
    <source>
        <dbReference type="EMBL" id="MDX8489600.1"/>
    </source>
</evidence>